<dbReference type="InterPro" id="IPR052337">
    <property type="entry name" value="SAT4-like"/>
</dbReference>
<dbReference type="AlphaFoldDB" id="A0A8K0TN11"/>
<evidence type="ECO:0000256" key="6">
    <source>
        <dbReference type="ARBA" id="ARBA00022622"/>
    </source>
</evidence>
<comment type="similarity">
    <text evidence="13">Belongs to the SAT4 family.</text>
</comment>
<keyword evidence="5" id="KW-0964">Secreted</keyword>
<comment type="similarity">
    <text evidence="4">Belongs to the RBT5 family.</text>
</comment>
<feature type="transmembrane region" description="Helical" evidence="15">
    <location>
        <begin position="183"/>
        <end position="207"/>
    </location>
</feature>
<feature type="disulfide bond" evidence="14">
    <location>
        <begin position="44"/>
        <end position="75"/>
    </location>
</feature>
<keyword evidence="9 15" id="KW-1133">Transmembrane helix</keyword>
<feature type="domain" description="CFEM" evidence="17">
    <location>
        <begin position="10"/>
        <end position="123"/>
    </location>
</feature>
<keyword evidence="19" id="KW-1185">Reference proteome</keyword>
<feature type="transmembrane region" description="Helical" evidence="15">
    <location>
        <begin position="219"/>
        <end position="247"/>
    </location>
</feature>
<feature type="disulfide bond" evidence="14">
    <location>
        <begin position="54"/>
        <end position="61"/>
    </location>
</feature>
<evidence type="ECO:0000256" key="1">
    <source>
        <dbReference type="ARBA" id="ARBA00004141"/>
    </source>
</evidence>
<evidence type="ECO:0000256" key="4">
    <source>
        <dbReference type="ARBA" id="ARBA00010031"/>
    </source>
</evidence>
<dbReference type="GO" id="GO:0098552">
    <property type="term" value="C:side of membrane"/>
    <property type="evidence" value="ECO:0007669"/>
    <property type="project" value="UniProtKB-KW"/>
</dbReference>
<comment type="caution">
    <text evidence="14">Lacks conserved residue(s) required for the propagation of feature annotation.</text>
</comment>
<evidence type="ECO:0000259" key="17">
    <source>
        <dbReference type="PROSITE" id="PS52012"/>
    </source>
</evidence>
<evidence type="ECO:0000256" key="15">
    <source>
        <dbReference type="SAM" id="Phobius"/>
    </source>
</evidence>
<dbReference type="InterPro" id="IPR008427">
    <property type="entry name" value="Extracellular_membr_CFEM_dom"/>
</dbReference>
<dbReference type="PROSITE" id="PS52012">
    <property type="entry name" value="CFEM"/>
    <property type="match status" value="1"/>
</dbReference>
<evidence type="ECO:0000256" key="12">
    <source>
        <dbReference type="ARBA" id="ARBA00023288"/>
    </source>
</evidence>
<dbReference type="Proteomes" id="UP000813385">
    <property type="component" value="Unassembled WGS sequence"/>
</dbReference>
<keyword evidence="8 16" id="KW-0732">Signal</keyword>
<evidence type="ECO:0000256" key="2">
    <source>
        <dbReference type="ARBA" id="ARBA00004589"/>
    </source>
</evidence>
<dbReference type="SMART" id="SM00747">
    <property type="entry name" value="CFEM"/>
    <property type="match status" value="1"/>
</dbReference>
<proteinExistence type="inferred from homology"/>
<evidence type="ECO:0000256" key="7">
    <source>
        <dbReference type="ARBA" id="ARBA00022692"/>
    </source>
</evidence>
<name>A0A8K0TN11_9PEZI</name>
<keyword evidence="12" id="KW-0449">Lipoprotein</keyword>
<keyword evidence="6" id="KW-0325">Glycoprotein</keyword>
<organism evidence="18 19">
    <name type="scientific">Plectosphaerella cucumerina</name>
    <dbReference type="NCBI Taxonomy" id="40658"/>
    <lineage>
        <taxon>Eukaryota</taxon>
        <taxon>Fungi</taxon>
        <taxon>Dikarya</taxon>
        <taxon>Ascomycota</taxon>
        <taxon>Pezizomycotina</taxon>
        <taxon>Sordariomycetes</taxon>
        <taxon>Hypocreomycetidae</taxon>
        <taxon>Glomerellales</taxon>
        <taxon>Plectosphaerellaceae</taxon>
        <taxon>Plectosphaerella</taxon>
    </lineage>
</organism>
<sequence length="315" mass="34502">MKTTLSLVAFLAAVWPAWAFNIGIRQAGNLVDAIAKLPSCATPCVLSAAGNSTCGLTNATCLCQDAVFEVATETCIVSSCSVINTLSSKNLFEITCDRPVRSRSDEYARVNWALIGLTTVVVAARLIYKWLSPLRLGLDDLFAFLAYLAVLPSFAINLAALIPSGIGRDIWTLTPNQIDSFGFWFYILEPMYFVQMGLVKMAILAFFLRIFETSGLEPLLWATVAFNAANTVAFVFAAIFQCAPISYYWYRWQGTFEGSCNNINALAWANAAISIALDLWMLGLPLAKIQSLNLHWWKKLAAGLMFGVGTLCVPT</sequence>
<keyword evidence="7 15" id="KW-0812">Transmembrane</keyword>
<evidence type="ECO:0000256" key="5">
    <source>
        <dbReference type="ARBA" id="ARBA00022525"/>
    </source>
</evidence>
<evidence type="ECO:0000256" key="13">
    <source>
        <dbReference type="ARBA" id="ARBA00038359"/>
    </source>
</evidence>
<feature type="signal peptide" evidence="16">
    <location>
        <begin position="1"/>
        <end position="19"/>
    </location>
</feature>
<feature type="chain" id="PRO_5035423658" description="CFEM domain-containing protein" evidence="16">
    <location>
        <begin position="20"/>
        <end position="315"/>
    </location>
</feature>
<evidence type="ECO:0000313" key="19">
    <source>
        <dbReference type="Proteomes" id="UP000813385"/>
    </source>
</evidence>
<feature type="disulfide bond" evidence="14">
    <location>
        <begin position="40"/>
        <end position="80"/>
    </location>
</feature>
<keyword evidence="11 14" id="KW-1015">Disulfide bond</keyword>
<evidence type="ECO:0000256" key="16">
    <source>
        <dbReference type="SAM" id="SignalP"/>
    </source>
</evidence>
<comment type="subcellular location">
    <subcellularLocation>
        <location evidence="2">Membrane</location>
        <topology evidence="2">Lipid-anchor</topology>
        <topology evidence="2">GPI-anchor</topology>
    </subcellularLocation>
    <subcellularLocation>
        <location evidence="1">Membrane</location>
        <topology evidence="1">Multi-pass membrane protein</topology>
    </subcellularLocation>
    <subcellularLocation>
        <location evidence="3">Secreted</location>
    </subcellularLocation>
</comment>
<dbReference type="PANTHER" id="PTHR33048">
    <property type="entry name" value="PTH11-LIKE INTEGRAL MEMBRANE PROTEIN (AFU_ORTHOLOGUE AFUA_5G11245)"/>
    <property type="match status" value="1"/>
</dbReference>
<evidence type="ECO:0000256" key="8">
    <source>
        <dbReference type="ARBA" id="ARBA00022729"/>
    </source>
</evidence>
<gene>
    <name evidence="18" type="ORF">B0T11DRAFT_7608</name>
</gene>
<dbReference type="PANTHER" id="PTHR33048:SF143">
    <property type="entry name" value="EXTRACELLULAR MEMBRANE PROTEIN CFEM DOMAIN-CONTAINING PROTEIN-RELATED"/>
    <property type="match status" value="1"/>
</dbReference>
<dbReference type="Pfam" id="PF20684">
    <property type="entry name" value="Fung_rhodopsin"/>
    <property type="match status" value="1"/>
</dbReference>
<evidence type="ECO:0000256" key="11">
    <source>
        <dbReference type="ARBA" id="ARBA00023157"/>
    </source>
</evidence>
<protein>
    <recommendedName>
        <fullName evidence="17">CFEM domain-containing protein</fullName>
    </recommendedName>
</protein>
<feature type="disulfide bond" evidence="14">
    <location>
        <begin position="63"/>
        <end position="96"/>
    </location>
</feature>
<evidence type="ECO:0000256" key="10">
    <source>
        <dbReference type="ARBA" id="ARBA00023136"/>
    </source>
</evidence>
<feature type="transmembrane region" description="Helical" evidence="15">
    <location>
        <begin position="267"/>
        <end position="287"/>
    </location>
</feature>
<evidence type="ECO:0000256" key="9">
    <source>
        <dbReference type="ARBA" id="ARBA00022989"/>
    </source>
</evidence>
<dbReference type="Pfam" id="PF05730">
    <property type="entry name" value="CFEM"/>
    <property type="match status" value="1"/>
</dbReference>
<dbReference type="OrthoDB" id="2496787at2759"/>
<evidence type="ECO:0000256" key="3">
    <source>
        <dbReference type="ARBA" id="ARBA00004613"/>
    </source>
</evidence>
<feature type="transmembrane region" description="Helical" evidence="15">
    <location>
        <begin position="110"/>
        <end position="128"/>
    </location>
</feature>
<keyword evidence="6" id="KW-0336">GPI-anchor</keyword>
<dbReference type="GO" id="GO:0005576">
    <property type="term" value="C:extracellular region"/>
    <property type="evidence" value="ECO:0007669"/>
    <property type="project" value="UniProtKB-SubCell"/>
</dbReference>
<comment type="caution">
    <text evidence="18">The sequence shown here is derived from an EMBL/GenBank/DDBJ whole genome shotgun (WGS) entry which is preliminary data.</text>
</comment>
<keyword evidence="10 15" id="KW-0472">Membrane</keyword>
<feature type="transmembrane region" description="Helical" evidence="15">
    <location>
        <begin position="140"/>
        <end position="163"/>
    </location>
</feature>
<evidence type="ECO:0000256" key="14">
    <source>
        <dbReference type="PROSITE-ProRule" id="PRU01356"/>
    </source>
</evidence>
<evidence type="ECO:0000313" key="18">
    <source>
        <dbReference type="EMBL" id="KAH7375263.1"/>
    </source>
</evidence>
<accession>A0A8K0TN11</accession>
<reference evidence="18" key="1">
    <citation type="journal article" date="2021" name="Nat. Commun.">
        <title>Genetic determinants of endophytism in the Arabidopsis root mycobiome.</title>
        <authorList>
            <person name="Mesny F."/>
            <person name="Miyauchi S."/>
            <person name="Thiergart T."/>
            <person name="Pickel B."/>
            <person name="Atanasova L."/>
            <person name="Karlsson M."/>
            <person name="Huettel B."/>
            <person name="Barry K.W."/>
            <person name="Haridas S."/>
            <person name="Chen C."/>
            <person name="Bauer D."/>
            <person name="Andreopoulos W."/>
            <person name="Pangilinan J."/>
            <person name="LaButti K."/>
            <person name="Riley R."/>
            <person name="Lipzen A."/>
            <person name="Clum A."/>
            <person name="Drula E."/>
            <person name="Henrissat B."/>
            <person name="Kohler A."/>
            <person name="Grigoriev I.V."/>
            <person name="Martin F.M."/>
            <person name="Hacquard S."/>
        </authorList>
    </citation>
    <scope>NUCLEOTIDE SEQUENCE</scope>
    <source>
        <strain evidence="18">MPI-CAGE-AT-0016</strain>
    </source>
</reference>
<dbReference type="InterPro" id="IPR049326">
    <property type="entry name" value="Rhodopsin_dom_fungi"/>
</dbReference>
<dbReference type="EMBL" id="JAGPXD010000001">
    <property type="protein sequence ID" value="KAH7375263.1"/>
    <property type="molecule type" value="Genomic_DNA"/>
</dbReference>